<dbReference type="Gene3D" id="3.30.420.40">
    <property type="match status" value="2"/>
</dbReference>
<dbReference type="PROSITE" id="PS01076">
    <property type="entry name" value="ACETATE_KINASE_2"/>
    <property type="match status" value="1"/>
</dbReference>
<evidence type="ECO:0000256" key="5">
    <source>
        <dbReference type="ARBA" id="ARBA00022840"/>
    </source>
</evidence>
<dbReference type="PANTHER" id="PTHR21060">
    <property type="entry name" value="ACETATE KINASE"/>
    <property type="match status" value="1"/>
</dbReference>
<feature type="binding site" evidence="6">
    <location>
        <begin position="329"/>
        <end position="333"/>
    </location>
    <ligand>
        <name>ATP</name>
        <dbReference type="ChEBI" id="CHEBI:30616"/>
    </ligand>
</feature>
<evidence type="ECO:0000256" key="7">
    <source>
        <dbReference type="RuleBase" id="RU003835"/>
    </source>
</evidence>
<dbReference type="EC" id="2.7.2.1" evidence="6"/>
<dbReference type="EMBL" id="SOAW01000001">
    <property type="protein sequence ID" value="TDT34067.1"/>
    <property type="molecule type" value="Genomic_DNA"/>
</dbReference>
<reference evidence="8 9" key="1">
    <citation type="submission" date="2019-03" db="EMBL/GenBank/DDBJ databases">
        <title>Genomic Encyclopedia of Archaeal and Bacterial Type Strains, Phase II (KMG-II): from individual species to whole genera.</title>
        <authorList>
            <person name="Goeker M."/>
        </authorList>
    </citation>
    <scope>NUCLEOTIDE SEQUENCE [LARGE SCALE GENOMIC DNA]</scope>
    <source>
        <strain evidence="8 9">DSM 24323</strain>
    </source>
</reference>
<dbReference type="UniPathway" id="UPA00340">
    <property type="reaction ID" value="UER00458"/>
</dbReference>
<protein>
    <recommendedName>
        <fullName evidence="6">Acetate kinase</fullName>
        <ecNumber evidence="6">2.7.2.1</ecNumber>
    </recommendedName>
    <alternativeName>
        <fullName evidence="6">Acetokinase</fullName>
    </alternativeName>
</protein>
<feature type="binding site" evidence="6">
    <location>
        <begin position="281"/>
        <end position="283"/>
    </location>
    <ligand>
        <name>ATP</name>
        <dbReference type="ChEBI" id="CHEBI:30616"/>
    </ligand>
</feature>
<dbReference type="HAMAP" id="MF_00020">
    <property type="entry name" value="Acetate_kinase"/>
    <property type="match status" value="1"/>
</dbReference>
<dbReference type="PROSITE" id="PS01075">
    <property type="entry name" value="ACETATE_KINASE_1"/>
    <property type="match status" value="1"/>
</dbReference>
<comment type="similarity">
    <text evidence="1 6 7">Belongs to the acetokinase family.</text>
</comment>
<comment type="caution">
    <text evidence="8">The sequence shown here is derived from an EMBL/GenBank/DDBJ whole genome shotgun (WGS) entry which is preliminary data.</text>
</comment>
<gene>
    <name evidence="6" type="primary">ackA</name>
    <name evidence="8" type="ORF">CLV29_1715</name>
</gene>
<comment type="cofactor">
    <cofactor evidence="6">
        <name>Mg(2+)</name>
        <dbReference type="ChEBI" id="CHEBI:18420"/>
    </cofactor>
    <cofactor evidence="6">
        <name>Mn(2+)</name>
        <dbReference type="ChEBI" id="CHEBI:29035"/>
    </cofactor>
    <text evidence="6">Mg(2+). Can also accept Mn(2+).</text>
</comment>
<comment type="function">
    <text evidence="6">Catalyzes the formation of acetyl phosphate from acetate and ATP. Can also catalyze the reverse reaction.</text>
</comment>
<comment type="pathway">
    <text evidence="6">Metabolic intermediate biosynthesis; acetyl-CoA biosynthesis; acetyl-CoA from acetate: step 1/2.</text>
</comment>
<sequence>MSGNVLVINSGSSSMKYQVVDAESGTASATGLVERIGGPGGRVRHSTIDGIHDYGCEVADHAAAMQAMTDAFTEHGPDLVALDLLAVGHRVVQGGARFGRSVLIDDRVVSIIEDLAGLAPLHNPANLAGIAVARAQFPHLPQVVVFDTAFHLTMPEHAYTYALDKQVAAEHRIRRYGFHGTSHAFVSRQAAAMLGAEPAQVNVIVLHLGNGASACAVRGGISVDTSMGLTPLEGLVMGTRSGDLDPAVVLHLLRSTELGVDDIDALLNKRSGVFGLSGRQDMRDLEQAVADGDTDAATALEVYCYRLRKYIGAYTAALGRVDAIAFTAGVGENSAVVRALTLQDLGVLGIELDPVANESPGKTAREISTADSAVKVFVIPTNEEWEIARETAEVIAESYGS</sequence>
<feature type="binding site" evidence="6">
    <location>
        <position position="383"/>
    </location>
    <ligand>
        <name>Mg(2+)</name>
        <dbReference type="ChEBI" id="CHEBI:18420"/>
    </ligand>
</feature>
<dbReference type="GO" id="GO:0005524">
    <property type="term" value="F:ATP binding"/>
    <property type="evidence" value="ECO:0007669"/>
    <property type="project" value="UniProtKB-KW"/>
</dbReference>
<dbReference type="NCBIfam" id="TIGR00016">
    <property type="entry name" value="ackA"/>
    <property type="match status" value="1"/>
</dbReference>
<comment type="subcellular location">
    <subcellularLocation>
        <location evidence="6">Cytoplasm</location>
    </subcellularLocation>
</comment>
<dbReference type="GO" id="GO:0000287">
    <property type="term" value="F:magnesium ion binding"/>
    <property type="evidence" value="ECO:0007669"/>
    <property type="project" value="UniProtKB-UniRule"/>
</dbReference>
<keyword evidence="6" id="KW-0479">Metal-binding</keyword>
<feature type="binding site" evidence="6">
    <location>
        <position position="90"/>
    </location>
    <ligand>
        <name>substrate</name>
    </ligand>
</feature>
<evidence type="ECO:0000256" key="3">
    <source>
        <dbReference type="ARBA" id="ARBA00022741"/>
    </source>
</evidence>
<dbReference type="PIRSF" id="PIRSF000722">
    <property type="entry name" value="Acetate_prop_kin"/>
    <property type="match status" value="1"/>
</dbReference>
<dbReference type="OrthoDB" id="9802453at2"/>
<dbReference type="Proteomes" id="UP000295371">
    <property type="component" value="Unassembled WGS sequence"/>
</dbReference>
<feature type="site" description="Transition state stabilizer" evidence="6">
    <location>
        <position position="240"/>
    </location>
</feature>
<evidence type="ECO:0000313" key="8">
    <source>
        <dbReference type="EMBL" id="TDT34067.1"/>
    </source>
</evidence>
<dbReference type="AlphaFoldDB" id="A0A4R7JBL6"/>
<comment type="catalytic activity">
    <reaction evidence="6">
        <text>acetate + ATP = acetyl phosphate + ADP</text>
        <dbReference type="Rhea" id="RHEA:11352"/>
        <dbReference type="ChEBI" id="CHEBI:22191"/>
        <dbReference type="ChEBI" id="CHEBI:30089"/>
        <dbReference type="ChEBI" id="CHEBI:30616"/>
        <dbReference type="ChEBI" id="CHEBI:456216"/>
        <dbReference type="EC" id="2.7.2.1"/>
    </reaction>
</comment>
<dbReference type="GO" id="GO:0006083">
    <property type="term" value="P:acetate metabolic process"/>
    <property type="evidence" value="ECO:0007669"/>
    <property type="project" value="TreeGrafter"/>
</dbReference>
<evidence type="ECO:0000256" key="6">
    <source>
        <dbReference type="HAMAP-Rule" id="MF_00020"/>
    </source>
</evidence>
<keyword evidence="2 6" id="KW-0808">Transferase</keyword>
<feature type="binding site" evidence="6">
    <location>
        <position position="16"/>
    </location>
    <ligand>
        <name>ATP</name>
        <dbReference type="ChEBI" id="CHEBI:30616"/>
    </ligand>
</feature>
<organism evidence="8 9">
    <name type="scientific">Naumannella halotolerans</name>
    <dbReference type="NCBI Taxonomy" id="993414"/>
    <lineage>
        <taxon>Bacteria</taxon>
        <taxon>Bacillati</taxon>
        <taxon>Actinomycetota</taxon>
        <taxon>Actinomycetes</taxon>
        <taxon>Propionibacteriales</taxon>
        <taxon>Propionibacteriaceae</taxon>
        <taxon>Naumannella</taxon>
    </lineage>
</organism>
<name>A0A4R7JBL6_9ACTN</name>
<evidence type="ECO:0000256" key="2">
    <source>
        <dbReference type="ARBA" id="ARBA00022679"/>
    </source>
</evidence>
<dbReference type="CDD" id="cd24010">
    <property type="entry name" value="ASKHA_NBD_AcK_PK"/>
    <property type="match status" value="1"/>
</dbReference>
<dbReference type="InterPro" id="IPR000890">
    <property type="entry name" value="Aliphatic_acid_kin_short-chain"/>
</dbReference>
<dbReference type="PANTHER" id="PTHR21060:SF15">
    <property type="entry name" value="ACETATE KINASE-RELATED"/>
    <property type="match status" value="1"/>
</dbReference>
<keyword evidence="4 6" id="KW-0418">Kinase</keyword>
<keyword evidence="9" id="KW-1185">Reference proteome</keyword>
<dbReference type="RefSeq" id="WP_133754488.1">
    <property type="nucleotide sequence ID" value="NZ_CP171129.1"/>
</dbReference>
<keyword evidence="5 6" id="KW-0067">ATP-binding</keyword>
<dbReference type="GO" id="GO:0006085">
    <property type="term" value="P:acetyl-CoA biosynthetic process"/>
    <property type="evidence" value="ECO:0007669"/>
    <property type="project" value="UniProtKB-UniRule"/>
</dbReference>
<keyword evidence="6" id="KW-0963">Cytoplasm</keyword>
<feature type="site" description="Transition state stabilizer" evidence="6">
    <location>
        <position position="179"/>
    </location>
</feature>
<keyword evidence="3 6" id="KW-0547">Nucleotide-binding</keyword>
<dbReference type="Pfam" id="PF00871">
    <property type="entry name" value="Acetate_kinase"/>
    <property type="match status" value="1"/>
</dbReference>
<dbReference type="InterPro" id="IPR023865">
    <property type="entry name" value="Aliphatic_acid_kinase_CS"/>
</dbReference>
<feature type="binding site" evidence="6">
    <location>
        <begin position="207"/>
        <end position="211"/>
    </location>
    <ligand>
        <name>ATP</name>
        <dbReference type="ChEBI" id="CHEBI:30616"/>
    </ligand>
</feature>
<evidence type="ECO:0000256" key="1">
    <source>
        <dbReference type="ARBA" id="ARBA00008748"/>
    </source>
</evidence>
<dbReference type="GO" id="GO:0005737">
    <property type="term" value="C:cytoplasm"/>
    <property type="evidence" value="ECO:0007669"/>
    <property type="project" value="UniProtKB-SubCell"/>
</dbReference>
<evidence type="ECO:0000256" key="4">
    <source>
        <dbReference type="ARBA" id="ARBA00022777"/>
    </source>
</evidence>
<dbReference type="PRINTS" id="PR00471">
    <property type="entry name" value="ACETATEKNASE"/>
</dbReference>
<accession>A0A4R7JBL6</accession>
<dbReference type="InterPro" id="IPR004372">
    <property type="entry name" value="Ac/propionate_kinase"/>
</dbReference>
<proteinExistence type="inferred from homology"/>
<dbReference type="InterPro" id="IPR043129">
    <property type="entry name" value="ATPase_NBD"/>
</dbReference>
<feature type="binding site" evidence="6">
    <location>
        <position position="9"/>
    </location>
    <ligand>
        <name>Mg(2+)</name>
        <dbReference type="ChEBI" id="CHEBI:18420"/>
    </ligand>
</feature>
<dbReference type="GO" id="GO:0008776">
    <property type="term" value="F:acetate kinase activity"/>
    <property type="evidence" value="ECO:0007669"/>
    <property type="project" value="UniProtKB-UniRule"/>
</dbReference>
<comment type="subunit">
    <text evidence="6">Homodimer.</text>
</comment>
<feature type="active site" description="Proton donor/acceptor" evidence="6">
    <location>
        <position position="147"/>
    </location>
</feature>
<evidence type="ECO:0000313" key="9">
    <source>
        <dbReference type="Proteomes" id="UP000295371"/>
    </source>
</evidence>
<keyword evidence="6" id="KW-0460">Magnesium</keyword>
<dbReference type="SUPFAM" id="SSF53067">
    <property type="entry name" value="Actin-like ATPase domain"/>
    <property type="match status" value="2"/>
</dbReference>